<dbReference type="STRING" id="1077348.A0A2G8RQP6"/>
<dbReference type="Pfam" id="PF04925">
    <property type="entry name" value="SHQ1"/>
    <property type="match status" value="1"/>
</dbReference>
<dbReference type="InterPro" id="IPR008978">
    <property type="entry name" value="HSP20-like_chaperone"/>
</dbReference>
<dbReference type="Proteomes" id="UP000230002">
    <property type="component" value="Unassembled WGS sequence"/>
</dbReference>
<accession>A0A2G8RQP6</accession>
<dbReference type="PANTHER" id="PTHR12967">
    <property type="entry name" value="PROTEIN SHQ1 HOMOLOG"/>
    <property type="match status" value="1"/>
</dbReference>
<dbReference type="GO" id="GO:0005737">
    <property type="term" value="C:cytoplasm"/>
    <property type="evidence" value="ECO:0007669"/>
    <property type="project" value="TreeGrafter"/>
</dbReference>
<dbReference type="Pfam" id="PF21413">
    <property type="entry name" value="SHQ1-like_CS"/>
    <property type="match status" value="1"/>
</dbReference>
<dbReference type="InterPro" id="IPR007009">
    <property type="entry name" value="Shq1_C"/>
</dbReference>
<dbReference type="InterPro" id="IPR039742">
    <property type="entry name" value="Shq1"/>
</dbReference>
<evidence type="ECO:0000313" key="5">
    <source>
        <dbReference type="Proteomes" id="UP000230002"/>
    </source>
</evidence>
<dbReference type="PANTHER" id="PTHR12967:SF0">
    <property type="entry name" value="PROTEIN SHQ1 HOMOLOG"/>
    <property type="match status" value="1"/>
</dbReference>
<evidence type="ECO:0000256" key="1">
    <source>
        <dbReference type="ARBA" id="ARBA00005607"/>
    </source>
</evidence>
<dbReference type="GO" id="GO:0051082">
    <property type="term" value="F:unfolded protein binding"/>
    <property type="evidence" value="ECO:0007669"/>
    <property type="project" value="TreeGrafter"/>
</dbReference>
<dbReference type="GO" id="GO:0000493">
    <property type="term" value="P:box H/ACA snoRNP assembly"/>
    <property type="evidence" value="ECO:0007669"/>
    <property type="project" value="InterPro"/>
</dbReference>
<feature type="region of interest" description="Disordered" evidence="2">
    <location>
        <begin position="452"/>
        <end position="477"/>
    </location>
</feature>
<comment type="caution">
    <text evidence="4">The sequence shown here is derived from an EMBL/GenBank/DDBJ whole genome shotgun (WGS) entry which is preliminary data.</text>
</comment>
<dbReference type="Gene3D" id="2.60.40.790">
    <property type="match status" value="1"/>
</dbReference>
<dbReference type="SUPFAM" id="SSF49764">
    <property type="entry name" value="HSP20-like chaperones"/>
    <property type="match status" value="1"/>
</dbReference>
<dbReference type="PROSITE" id="PS51203">
    <property type="entry name" value="CS"/>
    <property type="match status" value="1"/>
</dbReference>
<evidence type="ECO:0000259" key="3">
    <source>
        <dbReference type="PROSITE" id="PS51203"/>
    </source>
</evidence>
<gene>
    <name evidence="4" type="ORF">GSI_13573</name>
</gene>
<protein>
    <recommendedName>
        <fullName evidence="3">CS domain-containing protein</fullName>
    </recommendedName>
</protein>
<reference evidence="4 5" key="1">
    <citation type="journal article" date="2015" name="Sci. Rep.">
        <title>Chromosome-level genome map provides insights into diverse defense mechanisms in the medicinal fungus Ganoderma sinense.</title>
        <authorList>
            <person name="Zhu Y."/>
            <person name="Xu J."/>
            <person name="Sun C."/>
            <person name="Zhou S."/>
            <person name="Xu H."/>
            <person name="Nelson D.R."/>
            <person name="Qian J."/>
            <person name="Song J."/>
            <person name="Luo H."/>
            <person name="Xiang L."/>
            <person name="Li Y."/>
            <person name="Xu Z."/>
            <person name="Ji A."/>
            <person name="Wang L."/>
            <person name="Lu S."/>
            <person name="Hayward A."/>
            <person name="Sun W."/>
            <person name="Li X."/>
            <person name="Schwartz D.C."/>
            <person name="Wang Y."/>
            <person name="Chen S."/>
        </authorList>
    </citation>
    <scope>NUCLEOTIDE SEQUENCE [LARGE SCALE GENOMIC DNA]</scope>
    <source>
        <strain evidence="4 5">ZZ0214-1</strain>
    </source>
</reference>
<name>A0A2G8RQP6_9APHY</name>
<dbReference type="InterPro" id="IPR048696">
    <property type="entry name" value="SHQ1-like_CS"/>
</dbReference>
<keyword evidence="5" id="KW-1185">Reference proteome</keyword>
<dbReference type="AlphaFoldDB" id="A0A2G8RQP6"/>
<evidence type="ECO:0000256" key="2">
    <source>
        <dbReference type="SAM" id="MobiDB-lite"/>
    </source>
</evidence>
<feature type="domain" description="CS" evidence="3">
    <location>
        <begin position="1"/>
        <end position="89"/>
    </location>
</feature>
<dbReference type="OrthoDB" id="73639at2759"/>
<organism evidence="4 5">
    <name type="scientific">Ganoderma sinense ZZ0214-1</name>
    <dbReference type="NCBI Taxonomy" id="1077348"/>
    <lineage>
        <taxon>Eukaryota</taxon>
        <taxon>Fungi</taxon>
        <taxon>Dikarya</taxon>
        <taxon>Basidiomycota</taxon>
        <taxon>Agaricomycotina</taxon>
        <taxon>Agaricomycetes</taxon>
        <taxon>Polyporales</taxon>
        <taxon>Polyporaceae</taxon>
        <taxon>Ganoderma</taxon>
    </lineage>
</organism>
<dbReference type="CDD" id="cd06463">
    <property type="entry name" value="p23_like"/>
    <property type="match status" value="1"/>
</dbReference>
<evidence type="ECO:0000313" key="4">
    <source>
        <dbReference type="EMBL" id="PIL23822.1"/>
    </source>
</evidence>
<feature type="compositionally biased region" description="Acidic residues" evidence="2">
    <location>
        <begin position="458"/>
        <end position="468"/>
    </location>
</feature>
<dbReference type="EMBL" id="AYKW01000067">
    <property type="protein sequence ID" value="PIL23822.1"/>
    <property type="molecule type" value="Genomic_DNA"/>
</dbReference>
<dbReference type="InterPro" id="IPR007052">
    <property type="entry name" value="CS_dom"/>
</dbReference>
<proteinExistence type="inferred from homology"/>
<sequence>MITPRFSCSQTEKSVVVSVYCPSVRASDVEINVDETLFSVHINPYFLRLNFSHPVFEDDASSAVYDPSTGYLTVMLTKEVPGQDFKDLDLLAKLLAPRPSKEEQDQPVIEVLDTQETPEDDTAEDLVERTQELTLEQREILEAAENDWQLPQSVPDVLSPLQTSAERRYGFLDIHSGYFRHVEHMENEVNEVGADAETSTPDERRRRRLRHEEEKWDEEHYMADYADDEYIRDLISWPNPHLTSPSEDFQYTEKENLVMLRLPRKEYLSTPAETHALYLTLLTLLFSYSYESRTTQGDPTPESAWTLASLTPAFSALDPAPYDQAQSRSTAPDAFAEAELASVFATSYRRALAFPLYRSFALAEACRADVAGLLARGKRVVARCLLEVKDILDRHEVYYVYSKIWVDDFSVWTLAYANDETLSRLADAINSLRMKKNMIGWDLEGLEALTRECGERESDSDDESEDEIERMLPAPMS</sequence>
<dbReference type="GO" id="GO:0005654">
    <property type="term" value="C:nucleoplasm"/>
    <property type="evidence" value="ECO:0007669"/>
    <property type="project" value="TreeGrafter"/>
</dbReference>
<comment type="similarity">
    <text evidence="1">Belongs to the SHQ1 family.</text>
</comment>